<feature type="domain" description="TauD/TfdA-like" evidence="6">
    <location>
        <begin position="34"/>
        <end position="302"/>
    </location>
</feature>
<organism evidence="7 8">
    <name type="scientific">Acinetobacter populi</name>
    <dbReference type="NCBI Taxonomy" id="1582270"/>
    <lineage>
        <taxon>Bacteria</taxon>
        <taxon>Pseudomonadati</taxon>
        <taxon>Pseudomonadota</taxon>
        <taxon>Gammaproteobacteria</taxon>
        <taxon>Moraxellales</taxon>
        <taxon>Moraxellaceae</taxon>
        <taxon>Acinetobacter</taxon>
    </lineage>
</organism>
<evidence type="ECO:0000256" key="5">
    <source>
        <dbReference type="ARBA" id="ARBA00023004"/>
    </source>
</evidence>
<sequence length="310" mass="34747">MSSLTQLSYSIENAPKWHESVLQGVEQLTVAPIADAPLGAVVTGLDARQPQNAQTILTLKKALQDHLILVFKQQDLTDEQLLAFASYFGAIFKPPVDIPVLATQKTDGLPPDVVPVSNAVGQGDYTGNNELTPHSDHHWTPQPSSGSLLYAIEIPSDGGATSWYNTVQAYQDLDEETKQEIRQLQLITYNPFLRQGTGIYPKYRFSNQEILGAAFPHPLVRTHPESGKLGLYLDTHTEVEVVGYDDQKGAQLIERLRQHIAQPKYRYEHQWEIGDIVFWDNQLTLHSRTAFPSEQRRLLKRVSLAGGRPF</sequence>
<name>A0A1Z9YVC1_9GAMM</name>
<dbReference type="InterPro" id="IPR042098">
    <property type="entry name" value="TauD-like_sf"/>
</dbReference>
<evidence type="ECO:0000256" key="1">
    <source>
        <dbReference type="ARBA" id="ARBA00005896"/>
    </source>
</evidence>
<dbReference type="PANTHER" id="PTHR30468">
    <property type="entry name" value="ALPHA-KETOGLUTARATE-DEPENDENT SULFONATE DIOXYGENASE"/>
    <property type="match status" value="1"/>
</dbReference>
<dbReference type="Pfam" id="PF02668">
    <property type="entry name" value="TauD"/>
    <property type="match status" value="1"/>
</dbReference>
<dbReference type="SUPFAM" id="SSF51197">
    <property type="entry name" value="Clavaminate synthase-like"/>
    <property type="match status" value="1"/>
</dbReference>
<evidence type="ECO:0000313" key="8">
    <source>
        <dbReference type="Proteomes" id="UP000196536"/>
    </source>
</evidence>
<comment type="similarity">
    <text evidence="1">Belongs to the TfdA dioxygenase family.</text>
</comment>
<comment type="caution">
    <text evidence="7">The sequence shown here is derived from an EMBL/GenBank/DDBJ whole genome shotgun (WGS) entry which is preliminary data.</text>
</comment>
<dbReference type="InterPro" id="IPR051323">
    <property type="entry name" value="AtsK-like"/>
</dbReference>
<keyword evidence="8" id="KW-1185">Reference proteome</keyword>
<dbReference type="GO" id="GO:0005737">
    <property type="term" value="C:cytoplasm"/>
    <property type="evidence" value="ECO:0007669"/>
    <property type="project" value="TreeGrafter"/>
</dbReference>
<keyword evidence="2" id="KW-0479">Metal-binding</keyword>
<dbReference type="PANTHER" id="PTHR30468:SF1">
    <property type="entry name" value="ALPHA-KETOGLUTARATE-DEPENDENT SULFONATE DIOXYGENASE"/>
    <property type="match status" value="1"/>
</dbReference>
<keyword evidence="5" id="KW-0408">Iron</keyword>
<evidence type="ECO:0000256" key="2">
    <source>
        <dbReference type="ARBA" id="ARBA00022723"/>
    </source>
</evidence>
<accession>A0A1Z9YVC1</accession>
<dbReference type="EMBL" id="NEXX01000005">
    <property type="protein sequence ID" value="OUY06154.1"/>
    <property type="molecule type" value="Genomic_DNA"/>
</dbReference>
<dbReference type="RefSeq" id="WP_087621165.1">
    <property type="nucleotide sequence ID" value="NZ_NEXX01000005.1"/>
</dbReference>
<gene>
    <name evidence="7" type="ORF">CAP51_12765</name>
</gene>
<keyword evidence="3 7" id="KW-0223">Dioxygenase</keyword>
<protein>
    <submittedName>
        <fullName evidence="7">Taurine dioxygenase</fullName>
    </submittedName>
</protein>
<evidence type="ECO:0000313" key="7">
    <source>
        <dbReference type="EMBL" id="OUY06154.1"/>
    </source>
</evidence>
<dbReference type="GO" id="GO:0006790">
    <property type="term" value="P:sulfur compound metabolic process"/>
    <property type="evidence" value="ECO:0007669"/>
    <property type="project" value="TreeGrafter"/>
</dbReference>
<evidence type="ECO:0000256" key="3">
    <source>
        <dbReference type="ARBA" id="ARBA00022964"/>
    </source>
</evidence>
<dbReference type="AlphaFoldDB" id="A0A1Z9YVC1"/>
<dbReference type="InterPro" id="IPR003819">
    <property type="entry name" value="TauD/TfdA-like"/>
</dbReference>
<dbReference type="Proteomes" id="UP000196536">
    <property type="component" value="Unassembled WGS sequence"/>
</dbReference>
<proteinExistence type="inferred from homology"/>
<dbReference type="Gene3D" id="3.60.130.10">
    <property type="entry name" value="Clavaminate synthase-like"/>
    <property type="match status" value="1"/>
</dbReference>
<evidence type="ECO:0000259" key="6">
    <source>
        <dbReference type="Pfam" id="PF02668"/>
    </source>
</evidence>
<evidence type="ECO:0000256" key="4">
    <source>
        <dbReference type="ARBA" id="ARBA00023002"/>
    </source>
</evidence>
<dbReference type="GO" id="GO:0046872">
    <property type="term" value="F:metal ion binding"/>
    <property type="evidence" value="ECO:0007669"/>
    <property type="project" value="UniProtKB-KW"/>
</dbReference>
<keyword evidence="4" id="KW-0560">Oxidoreductase</keyword>
<reference evidence="7 8" key="1">
    <citation type="submission" date="2017-05" db="EMBL/GenBank/DDBJ databases">
        <title>Acinetobacter populi ANC 5415 (= PBJ7), whole genome shotgun sequencing project.</title>
        <authorList>
            <person name="Nemec A."/>
            <person name="Radolfova-Krizova L."/>
        </authorList>
    </citation>
    <scope>NUCLEOTIDE SEQUENCE [LARGE SCALE GENOMIC DNA]</scope>
    <source>
        <strain evidence="7 8">PBJ7</strain>
    </source>
</reference>
<dbReference type="GO" id="GO:0000908">
    <property type="term" value="F:taurine dioxygenase activity"/>
    <property type="evidence" value="ECO:0007669"/>
    <property type="project" value="TreeGrafter"/>
</dbReference>
<dbReference type="OrthoDB" id="581608at2"/>